<feature type="non-terminal residue" evidence="5">
    <location>
        <position position="127"/>
    </location>
</feature>
<dbReference type="EMBL" id="UOER01000598">
    <property type="protein sequence ID" value="VAW26454.1"/>
    <property type="molecule type" value="Genomic_DNA"/>
</dbReference>
<name>A0A3B0V2T7_9ZZZZ</name>
<evidence type="ECO:0000256" key="2">
    <source>
        <dbReference type="ARBA" id="ARBA00023002"/>
    </source>
</evidence>
<dbReference type="InterPro" id="IPR008972">
    <property type="entry name" value="Cupredoxin"/>
</dbReference>
<dbReference type="InterPro" id="IPR011707">
    <property type="entry name" value="Cu-oxidase-like_N"/>
</dbReference>
<feature type="domain" description="Plastocyanin-like" evidence="4">
    <location>
        <begin position="42"/>
        <end position="125"/>
    </location>
</feature>
<dbReference type="SUPFAM" id="SSF49503">
    <property type="entry name" value="Cupredoxins"/>
    <property type="match status" value="1"/>
</dbReference>
<evidence type="ECO:0000256" key="1">
    <source>
        <dbReference type="ARBA" id="ARBA00022723"/>
    </source>
</evidence>
<dbReference type="AlphaFoldDB" id="A0A3B0V2T7"/>
<dbReference type="GO" id="GO:0005507">
    <property type="term" value="F:copper ion binding"/>
    <property type="evidence" value="ECO:0007669"/>
    <property type="project" value="InterPro"/>
</dbReference>
<sequence length="127" mass="14368">MKTKFIFIILLVVPLFLQAQIEKSIEGNVDNLPVREYTLTLKQEKVNKAGKEIMGMTINGTIPGPILEFTEGEYAVIYVKNEMDVETSIHWHGLLLPNFYDGVPYLTTPPIEPGHTLKYEFAIKQSG</sequence>
<evidence type="ECO:0000313" key="5">
    <source>
        <dbReference type="EMBL" id="VAW26454.1"/>
    </source>
</evidence>
<dbReference type="Pfam" id="PF07732">
    <property type="entry name" value="Cu-oxidase_3"/>
    <property type="match status" value="1"/>
</dbReference>
<organism evidence="5">
    <name type="scientific">hydrothermal vent metagenome</name>
    <dbReference type="NCBI Taxonomy" id="652676"/>
    <lineage>
        <taxon>unclassified sequences</taxon>
        <taxon>metagenomes</taxon>
        <taxon>ecological metagenomes</taxon>
    </lineage>
</organism>
<evidence type="ECO:0000259" key="4">
    <source>
        <dbReference type="Pfam" id="PF07732"/>
    </source>
</evidence>
<dbReference type="Gene3D" id="2.60.40.420">
    <property type="entry name" value="Cupredoxins - blue copper proteins"/>
    <property type="match status" value="1"/>
</dbReference>
<accession>A0A3B0V2T7</accession>
<keyword evidence="3" id="KW-0186">Copper</keyword>
<dbReference type="GO" id="GO:0016491">
    <property type="term" value="F:oxidoreductase activity"/>
    <property type="evidence" value="ECO:0007669"/>
    <property type="project" value="UniProtKB-KW"/>
</dbReference>
<dbReference type="InterPro" id="IPR045087">
    <property type="entry name" value="Cu-oxidase_fam"/>
</dbReference>
<dbReference type="PANTHER" id="PTHR11709:SF394">
    <property type="entry name" value="FI03373P-RELATED"/>
    <property type="match status" value="1"/>
</dbReference>
<dbReference type="PANTHER" id="PTHR11709">
    <property type="entry name" value="MULTI-COPPER OXIDASE"/>
    <property type="match status" value="1"/>
</dbReference>
<keyword evidence="1" id="KW-0479">Metal-binding</keyword>
<reference evidence="5" key="1">
    <citation type="submission" date="2018-06" db="EMBL/GenBank/DDBJ databases">
        <authorList>
            <person name="Zhirakovskaya E."/>
        </authorList>
    </citation>
    <scope>NUCLEOTIDE SEQUENCE</scope>
</reference>
<gene>
    <name evidence="5" type="ORF">MNBD_BACTEROID04-1218</name>
</gene>
<evidence type="ECO:0000256" key="3">
    <source>
        <dbReference type="ARBA" id="ARBA00023008"/>
    </source>
</evidence>
<keyword evidence="2" id="KW-0560">Oxidoreductase</keyword>
<proteinExistence type="predicted"/>
<protein>
    <submittedName>
        <fullName evidence="5">Multicopper oxidase</fullName>
    </submittedName>
</protein>